<reference evidence="1 2" key="1">
    <citation type="journal article" date="2021" name="J. Hered.">
        <title>A chromosome-level genome assembly of the parasitoid wasp, Cotesia glomerata (Hymenoptera: Braconidae).</title>
        <authorList>
            <person name="Pinto B.J."/>
            <person name="Weis J.J."/>
            <person name="Gamble T."/>
            <person name="Ode P.J."/>
            <person name="Paul R."/>
            <person name="Zaspel J.M."/>
        </authorList>
    </citation>
    <scope>NUCLEOTIDE SEQUENCE [LARGE SCALE GENOMIC DNA]</scope>
    <source>
        <strain evidence="1">CgM1</strain>
    </source>
</reference>
<dbReference type="Proteomes" id="UP000826195">
    <property type="component" value="Unassembled WGS sequence"/>
</dbReference>
<dbReference type="EMBL" id="JAHXZJ010000002">
    <property type="protein sequence ID" value="KAH0563756.1"/>
    <property type="molecule type" value="Genomic_DNA"/>
</dbReference>
<dbReference type="AlphaFoldDB" id="A0AAV7J1E1"/>
<protein>
    <submittedName>
        <fullName evidence="1">Uncharacterized protein</fullName>
    </submittedName>
</protein>
<accession>A0AAV7J1E1</accession>
<proteinExistence type="predicted"/>
<comment type="caution">
    <text evidence="1">The sequence shown here is derived from an EMBL/GenBank/DDBJ whole genome shotgun (WGS) entry which is preliminary data.</text>
</comment>
<evidence type="ECO:0000313" key="1">
    <source>
        <dbReference type="EMBL" id="KAH0563756.1"/>
    </source>
</evidence>
<name>A0AAV7J1E1_COTGL</name>
<keyword evidence="2" id="KW-1185">Reference proteome</keyword>
<evidence type="ECO:0000313" key="2">
    <source>
        <dbReference type="Proteomes" id="UP000826195"/>
    </source>
</evidence>
<gene>
    <name evidence="1" type="ORF">KQX54_005800</name>
</gene>
<sequence length="86" mass="10040">MILDRPKSDFASPCLVLWFKSFKQNIGILSDRTEVYSNKRTAFNEKRKTFRLYCESELTSIVHTYSYTTSIPQCYCQISIPLPMST</sequence>
<organism evidence="1 2">
    <name type="scientific">Cotesia glomerata</name>
    <name type="common">Lepidopteran parasitic wasp</name>
    <name type="synonym">Apanteles glomeratus</name>
    <dbReference type="NCBI Taxonomy" id="32391"/>
    <lineage>
        <taxon>Eukaryota</taxon>
        <taxon>Metazoa</taxon>
        <taxon>Ecdysozoa</taxon>
        <taxon>Arthropoda</taxon>
        <taxon>Hexapoda</taxon>
        <taxon>Insecta</taxon>
        <taxon>Pterygota</taxon>
        <taxon>Neoptera</taxon>
        <taxon>Endopterygota</taxon>
        <taxon>Hymenoptera</taxon>
        <taxon>Apocrita</taxon>
        <taxon>Ichneumonoidea</taxon>
        <taxon>Braconidae</taxon>
        <taxon>Microgastrinae</taxon>
        <taxon>Cotesia</taxon>
    </lineage>
</organism>